<sequence>MSIVADTLRPDTTALHTFRMDADYDYTRELYESDFSVWDWLGKHLGAYLRHHRDDLFGLSNIPVGVWIALAVVVLLVIIGIFIHRRSALFYKDVTVSTNEPANEDNIYGVDFEASIGEALAARDWRCVVRLRYLQTLRALADDGRIDWRPSKTPTQYTREVTTEPFRVMTRHFLRVRYGGFVADEAMADEMARLAQQVLGKGGEA</sequence>
<organism evidence="3 4">
    <name type="scientific">Hallella multisaccharivorax DSM 17128</name>
    <dbReference type="NCBI Taxonomy" id="688246"/>
    <lineage>
        <taxon>Bacteria</taxon>
        <taxon>Pseudomonadati</taxon>
        <taxon>Bacteroidota</taxon>
        <taxon>Bacteroidia</taxon>
        <taxon>Bacteroidales</taxon>
        <taxon>Prevotellaceae</taxon>
        <taxon>Hallella</taxon>
    </lineage>
</organism>
<evidence type="ECO:0000313" key="4">
    <source>
        <dbReference type="Proteomes" id="UP000002772"/>
    </source>
</evidence>
<evidence type="ECO:0000313" key="3">
    <source>
        <dbReference type="EMBL" id="EGN57646.1"/>
    </source>
</evidence>
<dbReference type="OrthoDB" id="5491447at2"/>
<dbReference type="RefSeq" id="WP_007575351.1">
    <property type="nucleotide sequence ID" value="NZ_BPTS01000002.1"/>
</dbReference>
<reference evidence="4" key="1">
    <citation type="journal article" date="2011" name="Stand. Genomic Sci.">
        <title>Non-contiguous finished genome sequence of the opportunistic oral pathogen Prevotella multisaccharivorax type strain (PPPA20).</title>
        <authorList>
            <person name="Pati A."/>
            <person name="Gronow S."/>
            <person name="Lu M."/>
            <person name="Lapidus A."/>
            <person name="Nolan M."/>
            <person name="Lucas S."/>
            <person name="Hammon N."/>
            <person name="Deshpande S."/>
            <person name="Cheng J.F."/>
            <person name="Tapia R."/>
            <person name="Han C."/>
            <person name="Goodwin L."/>
            <person name="Pitluck S."/>
            <person name="Liolios K."/>
            <person name="Pagani I."/>
            <person name="Mavromatis K."/>
            <person name="Mikhailova N."/>
            <person name="Huntemann M."/>
            <person name="Chen A."/>
            <person name="Palaniappan K."/>
            <person name="Land M."/>
            <person name="Hauser L."/>
            <person name="Detter J.C."/>
            <person name="Brambilla E.M."/>
            <person name="Rohde M."/>
            <person name="Goker M."/>
            <person name="Woyke T."/>
            <person name="Bristow J."/>
            <person name="Eisen J.A."/>
            <person name="Markowitz V."/>
            <person name="Hugenholtz P."/>
            <person name="Kyrpides N.C."/>
            <person name="Klenk H.P."/>
            <person name="Ivanova N."/>
        </authorList>
    </citation>
    <scope>NUCLEOTIDE SEQUENCE [LARGE SCALE GENOMIC DNA]</scope>
    <source>
        <strain evidence="4">DSM 17128</strain>
    </source>
</reference>
<dbReference type="eggNOG" id="ENOG5033XC4">
    <property type="taxonomic scope" value="Bacteria"/>
</dbReference>
<feature type="transmembrane region" description="Helical" evidence="1">
    <location>
        <begin position="64"/>
        <end position="83"/>
    </location>
</feature>
<dbReference type="Pfam" id="PF13559">
    <property type="entry name" value="DUF4129"/>
    <property type="match status" value="1"/>
</dbReference>
<dbReference type="InterPro" id="IPR025403">
    <property type="entry name" value="TgpA-like_C"/>
</dbReference>
<dbReference type="STRING" id="688246.Premu_2260"/>
<feature type="domain" description="Protein-glutamine gamma-glutamyltransferase-like C-terminal" evidence="2">
    <location>
        <begin position="132"/>
        <end position="195"/>
    </location>
</feature>
<dbReference type="AlphaFoldDB" id="F8N8Q1"/>
<keyword evidence="4" id="KW-1185">Reference proteome</keyword>
<evidence type="ECO:0000259" key="2">
    <source>
        <dbReference type="Pfam" id="PF13559"/>
    </source>
</evidence>
<keyword evidence="1" id="KW-1133">Transmembrane helix</keyword>
<gene>
    <name evidence="3" type="ORF">Premu_2260</name>
</gene>
<proteinExistence type="predicted"/>
<keyword evidence="1" id="KW-0472">Membrane</keyword>
<accession>F8N8Q1</accession>
<keyword evidence="1" id="KW-0812">Transmembrane</keyword>
<evidence type="ECO:0000256" key="1">
    <source>
        <dbReference type="SAM" id="Phobius"/>
    </source>
</evidence>
<dbReference type="Proteomes" id="UP000002772">
    <property type="component" value="Unassembled WGS sequence"/>
</dbReference>
<dbReference type="EMBL" id="GL945017">
    <property type="protein sequence ID" value="EGN57646.1"/>
    <property type="molecule type" value="Genomic_DNA"/>
</dbReference>
<dbReference type="HOGENOM" id="CLU_1341065_0_0_10"/>
<name>F8N8Q1_9BACT</name>
<protein>
    <recommendedName>
        <fullName evidence="2">Protein-glutamine gamma-glutamyltransferase-like C-terminal domain-containing protein</fullName>
    </recommendedName>
</protein>